<gene>
    <name evidence="1" type="ORF">D9758_005542</name>
</gene>
<name>A0A8H5GGJ6_9AGAR</name>
<dbReference type="OrthoDB" id="2945153at2759"/>
<evidence type="ECO:0008006" key="3">
    <source>
        <dbReference type="Google" id="ProtNLM"/>
    </source>
</evidence>
<accession>A0A8H5GGJ6</accession>
<dbReference type="SUPFAM" id="SSF81383">
    <property type="entry name" value="F-box domain"/>
    <property type="match status" value="1"/>
</dbReference>
<evidence type="ECO:0000313" key="1">
    <source>
        <dbReference type="EMBL" id="KAF5364621.1"/>
    </source>
</evidence>
<protein>
    <recommendedName>
        <fullName evidence="3">F-box domain-containing protein</fullName>
    </recommendedName>
</protein>
<comment type="caution">
    <text evidence="1">The sequence shown here is derived from an EMBL/GenBank/DDBJ whole genome shotgun (WGS) entry which is preliminary data.</text>
</comment>
<keyword evidence="2" id="KW-1185">Reference proteome</keyword>
<sequence>MSGFLKYRKTQAQYKWPGLLSSTPILLPSGPSSSPSPLPISNLSDVQVARFSVLSYDIWYLTASFFFSPPHDLKDFNMTDPSQKRRRRIRKAKLSSIQKLPAELLYQIFSSVLNDTRAFDSSSPWILAQVCSHWRSFMLSLPELWSCISIRIPNKKCIPRNAHYILETWLHRAGTDTPLSITYQCSDSGDDAQELLTTCISVCKRWEHASLHFPVSLLPYLRDVAGKLPLLRQLHLAMFNEGAETIRPVLLDGEIITAFRSAPRLRSVKIRQVSRISTSVDIPWSQLTSYDAVEYAVGDHIAVLDRIKNSVVQCKLYSEMPYHHHSSHINPSRLISCTALRKLELRNCALLDGLDAPILEHLTISDFTPRYSETLLHTFLTRSSCSLKFLDISNTMLHNEEIITVLKTAETIRDLRVWLGFEFASKFMRALTPGRLLETEMHTGNALVDTEVGDHSQRRSSVHFQPDAVSSPLLGAATPLTKSNSVRRLPSVAWPTRKKPLRTARGQLDSDFGSQSPLLPNLQHLYVNLVSCHRMNFAELVGMVEKRWGGVGTTATAELVPVVLSSSPSTSTGRFGSGGFFGKKRSDMMMRVGVGGHGHGGMARLKSLEVIATGQIATPHLVEQIRSYEAQGLDLKMHLWREWK</sequence>
<organism evidence="1 2">
    <name type="scientific">Tetrapyrgos nigripes</name>
    <dbReference type="NCBI Taxonomy" id="182062"/>
    <lineage>
        <taxon>Eukaryota</taxon>
        <taxon>Fungi</taxon>
        <taxon>Dikarya</taxon>
        <taxon>Basidiomycota</taxon>
        <taxon>Agaricomycotina</taxon>
        <taxon>Agaricomycetes</taxon>
        <taxon>Agaricomycetidae</taxon>
        <taxon>Agaricales</taxon>
        <taxon>Marasmiineae</taxon>
        <taxon>Marasmiaceae</taxon>
        <taxon>Tetrapyrgos</taxon>
    </lineage>
</organism>
<dbReference type="Proteomes" id="UP000559256">
    <property type="component" value="Unassembled WGS sequence"/>
</dbReference>
<dbReference type="InterPro" id="IPR036047">
    <property type="entry name" value="F-box-like_dom_sf"/>
</dbReference>
<dbReference type="AlphaFoldDB" id="A0A8H5GGJ6"/>
<dbReference type="Gene3D" id="1.20.1280.50">
    <property type="match status" value="1"/>
</dbReference>
<proteinExistence type="predicted"/>
<dbReference type="EMBL" id="JAACJM010000032">
    <property type="protein sequence ID" value="KAF5364621.1"/>
    <property type="molecule type" value="Genomic_DNA"/>
</dbReference>
<reference evidence="1 2" key="1">
    <citation type="journal article" date="2020" name="ISME J.">
        <title>Uncovering the hidden diversity of litter-decomposition mechanisms in mushroom-forming fungi.</title>
        <authorList>
            <person name="Floudas D."/>
            <person name="Bentzer J."/>
            <person name="Ahren D."/>
            <person name="Johansson T."/>
            <person name="Persson P."/>
            <person name="Tunlid A."/>
        </authorList>
    </citation>
    <scope>NUCLEOTIDE SEQUENCE [LARGE SCALE GENOMIC DNA]</scope>
    <source>
        <strain evidence="1 2">CBS 291.85</strain>
    </source>
</reference>
<dbReference type="SUPFAM" id="SSF52047">
    <property type="entry name" value="RNI-like"/>
    <property type="match status" value="1"/>
</dbReference>
<evidence type="ECO:0000313" key="2">
    <source>
        <dbReference type="Proteomes" id="UP000559256"/>
    </source>
</evidence>